<evidence type="ECO:0000313" key="2">
    <source>
        <dbReference type="Proteomes" id="UP000269221"/>
    </source>
</evidence>
<sequence>MALRIPPLYRPKLSFQMAARSQLPPERLDPALEMLPGHREQEGGRDGSPVVAPGAALRLSWPSSRREPCFSLAGGWLRRRGLRQAGCFASRFTYPNIWLCLITVQIYDPGNNMLMMRREEEPEL</sequence>
<protein>
    <submittedName>
        <fullName evidence="1">Uncharacterized protein</fullName>
    </submittedName>
</protein>
<dbReference type="Proteomes" id="UP000269221">
    <property type="component" value="Unassembled WGS sequence"/>
</dbReference>
<comment type="caution">
    <text evidence="1">The sequence shown here is derived from an EMBL/GenBank/DDBJ whole genome shotgun (WGS) entry which is preliminary data.</text>
</comment>
<gene>
    <name evidence="1" type="ORF">DUI87_14508</name>
</gene>
<reference evidence="1 2" key="1">
    <citation type="submission" date="2018-07" db="EMBL/GenBank/DDBJ databases">
        <title>A high quality draft genome assembly of the barn swallow (H. rustica rustica).</title>
        <authorList>
            <person name="Formenti G."/>
            <person name="Chiara M."/>
            <person name="Poveda L."/>
            <person name="Francoijs K.-J."/>
            <person name="Bonisoli-Alquati A."/>
            <person name="Canova L."/>
            <person name="Gianfranceschi L."/>
            <person name="Horner D.S."/>
            <person name="Saino N."/>
        </authorList>
    </citation>
    <scope>NUCLEOTIDE SEQUENCE [LARGE SCALE GENOMIC DNA]</scope>
    <source>
        <strain evidence="1">Chelidonia</strain>
        <tissue evidence="1">Blood</tissue>
    </source>
</reference>
<organism evidence="1 2">
    <name type="scientific">Hirundo rustica rustica</name>
    <dbReference type="NCBI Taxonomy" id="333673"/>
    <lineage>
        <taxon>Eukaryota</taxon>
        <taxon>Metazoa</taxon>
        <taxon>Chordata</taxon>
        <taxon>Craniata</taxon>
        <taxon>Vertebrata</taxon>
        <taxon>Euteleostomi</taxon>
        <taxon>Archelosauria</taxon>
        <taxon>Archosauria</taxon>
        <taxon>Dinosauria</taxon>
        <taxon>Saurischia</taxon>
        <taxon>Theropoda</taxon>
        <taxon>Coelurosauria</taxon>
        <taxon>Aves</taxon>
        <taxon>Neognathae</taxon>
        <taxon>Neoaves</taxon>
        <taxon>Telluraves</taxon>
        <taxon>Australaves</taxon>
        <taxon>Passeriformes</taxon>
        <taxon>Sylvioidea</taxon>
        <taxon>Hirundinidae</taxon>
        <taxon>Hirundo</taxon>
    </lineage>
</organism>
<dbReference type="AlphaFoldDB" id="A0A3M0KM28"/>
<name>A0A3M0KM28_HIRRU</name>
<proteinExistence type="predicted"/>
<evidence type="ECO:0000313" key="1">
    <source>
        <dbReference type="EMBL" id="RMC08267.1"/>
    </source>
</evidence>
<accession>A0A3M0KM28</accession>
<keyword evidence="2" id="KW-1185">Reference proteome</keyword>
<dbReference type="EMBL" id="QRBI01000117">
    <property type="protein sequence ID" value="RMC08267.1"/>
    <property type="molecule type" value="Genomic_DNA"/>
</dbReference>